<dbReference type="AlphaFoldDB" id="A0A1G9G602"/>
<evidence type="ECO:0000313" key="3">
    <source>
        <dbReference type="Proteomes" id="UP000199008"/>
    </source>
</evidence>
<evidence type="ECO:0000259" key="1">
    <source>
        <dbReference type="Pfam" id="PF08349"/>
    </source>
</evidence>
<dbReference type="STRING" id="576118.SAMN05216216_11551"/>
<gene>
    <name evidence="2" type="ORF">SAMN05216216_11551</name>
</gene>
<name>A0A1G9G602_9BACL</name>
<dbReference type="OrthoDB" id="9782576at2"/>
<protein>
    <recommendedName>
        <fullName evidence="1">DUF1722 domain-containing protein</fullName>
    </recommendedName>
</protein>
<sequence>MSERYEIEKKWAREKYKVMMHSQKHYNLIREVLKKDVDMEELTNLIEEAYEVKPTKGSMENAYNHIWGYFKKICTEKEREASKQMKAGFMNDELNREELLKFISHLADKYKVEYLQNSSILHSNHRQNKMNG</sequence>
<feature type="domain" description="DUF1722" evidence="1">
    <location>
        <begin position="15"/>
        <end position="122"/>
    </location>
</feature>
<dbReference type="Pfam" id="PF08349">
    <property type="entry name" value="DUF1722"/>
    <property type="match status" value="1"/>
</dbReference>
<reference evidence="3" key="1">
    <citation type="submission" date="2016-10" db="EMBL/GenBank/DDBJ databases">
        <authorList>
            <person name="Varghese N."/>
            <person name="Submissions S."/>
        </authorList>
    </citation>
    <scope>NUCLEOTIDE SEQUENCE [LARGE SCALE GENOMIC DNA]</scope>
    <source>
        <strain evidence="3">CGMCC 1.8895</strain>
    </source>
</reference>
<accession>A0A1G9G602</accession>
<evidence type="ECO:0000313" key="2">
    <source>
        <dbReference type="EMBL" id="SDK96045.1"/>
    </source>
</evidence>
<dbReference type="InterPro" id="IPR013560">
    <property type="entry name" value="DUF1722"/>
</dbReference>
<dbReference type="EMBL" id="FNFY01000015">
    <property type="protein sequence ID" value="SDK96045.1"/>
    <property type="molecule type" value="Genomic_DNA"/>
</dbReference>
<dbReference type="Proteomes" id="UP000199008">
    <property type="component" value="Unassembled WGS sequence"/>
</dbReference>
<keyword evidence="3" id="KW-1185">Reference proteome</keyword>
<dbReference type="RefSeq" id="WP_092986735.1">
    <property type="nucleotide sequence ID" value="NZ_FNFY01000015.1"/>
</dbReference>
<organism evidence="2 3">
    <name type="scientific">Lacicoccus qingdaonensis</name>
    <dbReference type="NCBI Taxonomy" id="576118"/>
    <lineage>
        <taxon>Bacteria</taxon>
        <taxon>Bacillati</taxon>
        <taxon>Bacillota</taxon>
        <taxon>Bacilli</taxon>
        <taxon>Bacillales</taxon>
        <taxon>Salinicoccaceae</taxon>
        <taxon>Lacicoccus</taxon>
    </lineage>
</organism>
<proteinExistence type="predicted"/>